<evidence type="ECO:0000256" key="5">
    <source>
        <dbReference type="ARBA" id="ARBA00023002"/>
    </source>
</evidence>
<keyword evidence="7" id="KW-0503">Monooxygenase</keyword>
<dbReference type="GO" id="GO:0004497">
    <property type="term" value="F:monooxygenase activity"/>
    <property type="evidence" value="ECO:0007669"/>
    <property type="project" value="UniProtKB-KW"/>
</dbReference>
<evidence type="ECO:0000256" key="3">
    <source>
        <dbReference type="ARBA" id="ARBA00022617"/>
    </source>
</evidence>
<dbReference type="Proteomes" id="UP001151529">
    <property type="component" value="Chromosome 2"/>
</dbReference>
<evidence type="ECO:0000256" key="7">
    <source>
        <dbReference type="ARBA" id="ARBA00023033"/>
    </source>
</evidence>
<evidence type="ECO:0000256" key="2">
    <source>
        <dbReference type="ARBA" id="ARBA00010617"/>
    </source>
</evidence>
<evidence type="ECO:0000256" key="1">
    <source>
        <dbReference type="ARBA" id="ARBA00001971"/>
    </source>
</evidence>
<keyword evidence="9" id="KW-1185">Reference proteome</keyword>
<proteinExistence type="inferred from homology"/>
<dbReference type="SUPFAM" id="SSF48264">
    <property type="entry name" value="Cytochrome P450"/>
    <property type="match status" value="1"/>
</dbReference>
<dbReference type="GO" id="GO:0016705">
    <property type="term" value="F:oxidoreductase activity, acting on paired donors, with incorporation or reduction of molecular oxygen"/>
    <property type="evidence" value="ECO:0007669"/>
    <property type="project" value="InterPro"/>
</dbReference>
<evidence type="ECO:0000256" key="6">
    <source>
        <dbReference type="ARBA" id="ARBA00023004"/>
    </source>
</evidence>
<dbReference type="InterPro" id="IPR036396">
    <property type="entry name" value="Cyt_P450_sf"/>
</dbReference>
<name>A0A9Q0UJ06_SALVM</name>
<dbReference type="OrthoDB" id="1896685at2759"/>
<reference evidence="8" key="2">
    <citation type="journal article" date="2023" name="Int. J. Mol. Sci.">
        <title>De Novo Assembly and Annotation of 11 Diverse Shrub Willow (Salix) Genomes Reveals Novel Gene Organization in Sex-Linked Regions.</title>
        <authorList>
            <person name="Hyden B."/>
            <person name="Feng K."/>
            <person name="Yates T.B."/>
            <person name="Jawdy S."/>
            <person name="Cereghino C."/>
            <person name="Smart L.B."/>
            <person name="Muchero W."/>
        </authorList>
    </citation>
    <scope>NUCLEOTIDE SEQUENCE [LARGE SCALE GENOMIC DNA]</scope>
    <source>
        <tissue evidence="8">Shoot tip</tissue>
    </source>
</reference>
<keyword evidence="4" id="KW-0479">Metal-binding</keyword>
<dbReference type="GO" id="GO:0020037">
    <property type="term" value="F:heme binding"/>
    <property type="evidence" value="ECO:0007669"/>
    <property type="project" value="InterPro"/>
</dbReference>
<accession>A0A9Q0UJ06</accession>
<evidence type="ECO:0000256" key="4">
    <source>
        <dbReference type="ARBA" id="ARBA00022723"/>
    </source>
</evidence>
<evidence type="ECO:0000313" key="9">
    <source>
        <dbReference type="Proteomes" id="UP001151529"/>
    </source>
</evidence>
<gene>
    <name evidence="8" type="ORF">OIU85_021635</name>
</gene>
<dbReference type="Gene3D" id="1.10.630.10">
    <property type="entry name" value="Cytochrome P450"/>
    <property type="match status" value="1"/>
</dbReference>
<comment type="similarity">
    <text evidence="2">Belongs to the cytochrome P450 family.</text>
</comment>
<protein>
    <submittedName>
        <fullName evidence="8">P450 putative-RELATED</fullName>
    </submittedName>
</protein>
<sequence length="94" mass="10507">MGRLEVLWGSDWEKFRPERWLESATTDGANTNGKWSFVGRDPYTYPVFQAGPRDLFGQGHGFLADEEGGCWDLTEVQGCTSGGGWFLSQCLLLI</sequence>
<evidence type="ECO:0000313" key="8">
    <source>
        <dbReference type="EMBL" id="KAJ6730863.1"/>
    </source>
</evidence>
<organism evidence="8 9">
    <name type="scientific">Salix viminalis</name>
    <name type="common">Common osier</name>
    <name type="synonym">Basket willow</name>
    <dbReference type="NCBI Taxonomy" id="40686"/>
    <lineage>
        <taxon>Eukaryota</taxon>
        <taxon>Viridiplantae</taxon>
        <taxon>Streptophyta</taxon>
        <taxon>Embryophyta</taxon>
        <taxon>Tracheophyta</taxon>
        <taxon>Spermatophyta</taxon>
        <taxon>Magnoliopsida</taxon>
        <taxon>eudicotyledons</taxon>
        <taxon>Gunneridae</taxon>
        <taxon>Pentapetalae</taxon>
        <taxon>rosids</taxon>
        <taxon>fabids</taxon>
        <taxon>Malpighiales</taxon>
        <taxon>Salicaceae</taxon>
        <taxon>Saliceae</taxon>
        <taxon>Salix</taxon>
    </lineage>
</organism>
<dbReference type="AlphaFoldDB" id="A0A9Q0UJ06"/>
<keyword evidence="6" id="KW-0408">Iron</keyword>
<reference evidence="8" key="1">
    <citation type="submission" date="2022-11" db="EMBL/GenBank/DDBJ databases">
        <authorList>
            <person name="Hyden B.L."/>
            <person name="Feng K."/>
            <person name="Yates T."/>
            <person name="Jawdy S."/>
            <person name="Smart L.B."/>
            <person name="Muchero W."/>
        </authorList>
    </citation>
    <scope>NUCLEOTIDE SEQUENCE</scope>
    <source>
        <tissue evidence="8">Shoot tip</tissue>
    </source>
</reference>
<dbReference type="EMBL" id="JAPFFL010000004">
    <property type="protein sequence ID" value="KAJ6730863.1"/>
    <property type="molecule type" value="Genomic_DNA"/>
</dbReference>
<keyword evidence="3" id="KW-0349">Heme</keyword>
<keyword evidence="5" id="KW-0560">Oxidoreductase</keyword>
<comment type="cofactor">
    <cofactor evidence="1">
        <name>heme</name>
        <dbReference type="ChEBI" id="CHEBI:30413"/>
    </cofactor>
</comment>
<comment type="caution">
    <text evidence="8">The sequence shown here is derived from an EMBL/GenBank/DDBJ whole genome shotgun (WGS) entry which is preliminary data.</text>
</comment>
<dbReference type="PANTHER" id="PTHR24296">
    <property type="entry name" value="CYTOCHROME P450"/>
    <property type="match status" value="1"/>
</dbReference>
<dbReference type="GO" id="GO:0005506">
    <property type="term" value="F:iron ion binding"/>
    <property type="evidence" value="ECO:0007669"/>
    <property type="project" value="InterPro"/>
</dbReference>